<dbReference type="GO" id="GO:0004197">
    <property type="term" value="F:cysteine-type endopeptidase activity"/>
    <property type="evidence" value="ECO:0007669"/>
    <property type="project" value="InterPro"/>
</dbReference>
<evidence type="ECO:0000259" key="2">
    <source>
        <dbReference type="Pfam" id="PF00656"/>
    </source>
</evidence>
<gene>
    <name evidence="3" type="ORF">EDD18DRAFT_1107523</name>
</gene>
<protein>
    <submittedName>
        <fullName evidence="3">Caspase domain-containing protein</fullName>
    </submittedName>
</protein>
<dbReference type="InterPro" id="IPR050452">
    <property type="entry name" value="Metacaspase"/>
</dbReference>
<sequence>MLPTYHAPSAGPREQYQPPHCHMARAFADFTGVPVTVGDVILSESESISREMRPLEEFESMVAEQMGMSRAVDEATVLLEAKALRKAEYLPKLGRLHRLRHQYGCARERLQAKLEVCPSLPGSPYPVDGSRFYAVLIGINEYASYPLQGCVSDAKLMEKYLTEDLGVPRNRIQLLAGSTELTSPADSMNPSRAHIIHTLLSIIDNSEILHGDNIIIYYSGHGSCYPFEGEDGETEYIEAICPIDRDIVGDDGKPVPDISDRELNTVLGQISRVKGHRITVILDCCHAGGVSRGLPESGARRSPPTQQATLEDMLIAGDKIPRGYPDYQSIISEDWCPDMSFHVVLAACKDWQFAKAKEVKREDGTEGHIGIFTDSLVRALRSGYYTRETKYTNLVHYLDQTPDQKPVVAGEHRNARIWYQE</sequence>
<evidence type="ECO:0000256" key="1">
    <source>
        <dbReference type="ARBA" id="ARBA00009005"/>
    </source>
</evidence>
<dbReference type="Proteomes" id="UP001175228">
    <property type="component" value="Unassembled WGS sequence"/>
</dbReference>
<accession>A0AA39Q1N9</accession>
<organism evidence="3 4">
    <name type="scientific">Armillaria luteobubalina</name>
    <dbReference type="NCBI Taxonomy" id="153913"/>
    <lineage>
        <taxon>Eukaryota</taxon>
        <taxon>Fungi</taxon>
        <taxon>Dikarya</taxon>
        <taxon>Basidiomycota</taxon>
        <taxon>Agaricomycotina</taxon>
        <taxon>Agaricomycetes</taxon>
        <taxon>Agaricomycetidae</taxon>
        <taxon>Agaricales</taxon>
        <taxon>Marasmiineae</taxon>
        <taxon>Physalacriaceae</taxon>
        <taxon>Armillaria</taxon>
    </lineage>
</organism>
<dbReference type="Gene3D" id="3.40.50.1460">
    <property type="match status" value="1"/>
</dbReference>
<keyword evidence="4" id="KW-1185">Reference proteome</keyword>
<dbReference type="Pfam" id="PF00656">
    <property type="entry name" value="Peptidase_C14"/>
    <property type="match status" value="1"/>
</dbReference>
<dbReference type="GO" id="GO:0005737">
    <property type="term" value="C:cytoplasm"/>
    <property type="evidence" value="ECO:0007669"/>
    <property type="project" value="TreeGrafter"/>
</dbReference>
<dbReference type="AlphaFoldDB" id="A0AA39Q1N9"/>
<comment type="similarity">
    <text evidence="1">Belongs to the peptidase C14B family.</text>
</comment>
<dbReference type="EMBL" id="JAUEPU010000022">
    <property type="protein sequence ID" value="KAK0494015.1"/>
    <property type="molecule type" value="Genomic_DNA"/>
</dbReference>
<reference evidence="3" key="1">
    <citation type="submission" date="2023-06" db="EMBL/GenBank/DDBJ databases">
        <authorList>
            <consortium name="Lawrence Berkeley National Laboratory"/>
            <person name="Ahrendt S."/>
            <person name="Sahu N."/>
            <person name="Indic B."/>
            <person name="Wong-Bajracharya J."/>
            <person name="Merenyi Z."/>
            <person name="Ke H.-M."/>
            <person name="Monk M."/>
            <person name="Kocsube S."/>
            <person name="Drula E."/>
            <person name="Lipzen A."/>
            <person name="Balint B."/>
            <person name="Henrissat B."/>
            <person name="Andreopoulos B."/>
            <person name="Martin F.M."/>
            <person name="Harder C.B."/>
            <person name="Rigling D."/>
            <person name="Ford K.L."/>
            <person name="Foster G.D."/>
            <person name="Pangilinan J."/>
            <person name="Papanicolaou A."/>
            <person name="Barry K."/>
            <person name="LaButti K."/>
            <person name="Viragh M."/>
            <person name="Koriabine M."/>
            <person name="Yan M."/>
            <person name="Riley R."/>
            <person name="Champramary S."/>
            <person name="Plett K.L."/>
            <person name="Tsai I.J."/>
            <person name="Slot J."/>
            <person name="Sipos G."/>
            <person name="Plett J."/>
            <person name="Nagy L.G."/>
            <person name="Grigoriev I.V."/>
        </authorList>
    </citation>
    <scope>NUCLEOTIDE SEQUENCE</scope>
    <source>
        <strain evidence="3">HWK02</strain>
    </source>
</reference>
<evidence type="ECO:0000313" key="4">
    <source>
        <dbReference type="Proteomes" id="UP001175228"/>
    </source>
</evidence>
<dbReference type="InterPro" id="IPR011600">
    <property type="entry name" value="Pept_C14_caspase"/>
</dbReference>
<dbReference type="PANTHER" id="PTHR48104">
    <property type="entry name" value="METACASPASE-4"/>
    <property type="match status" value="1"/>
</dbReference>
<dbReference type="GO" id="GO:0006508">
    <property type="term" value="P:proteolysis"/>
    <property type="evidence" value="ECO:0007669"/>
    <property type="project" value="InterPro"/>
</dbReference>
<proteinExistence type="inferred from homology"/>
<comment type="caution">
    <text evidence="3">The sequence shown here is derived from an EMBL/GenBank/DDBJ whole genome shotgun (WGS) entry which is preliminary data.</text>
</comment>
<evidence type="ECO:0000313" key="3">
    <source>
        <dbReference type="EMBL" id="KAK0494015.1"/>
    </source>
</evidence>
<feature type="domain" description="Peptidase C14 caspase" evidence="2">
    <location>
        <begin position="133"/>
        <end position="384"/>
    </location>
</feature>
<name>A0AA39Q1N9_9AGAR</name>
<dbReference type="PANTHER" id="PTHR48104:SF30">
    <property type="entry name" value="METACASPASE-1"/>
    <property type="match status" value="1"/>
</dbReference>